<accession>A0ABQ9IKJ8</accession>
<evidence type="ECO:0000313" key="3">
    <source>
        <dbReference type="Proteomes" id="UP001159363"/>
    </source>
</evidence>
<feature type="region of interest" description="Disordered" evidence="1">
    <location>
        <begin position="206"/>
        <end position="254"/>
    </location>
</feature>
<protein>
    <submittedName>
        <fullName evidence="2">Uncharacterized protein</fullName>
    </submittedName>
</protein>
<comment type="caution">
    <text evidence="2">The sequence shown here is derived from an EMBL/GenBank/DDBJ whole genome shotgun (WGS) entry which is preliminary data.</text>
</comment>
<keyword evidence="3" id="KW-1185">Reference proteome</keyword>
<reference evidence="2 3" key="1">
    <citation type="submission" date="2023-02" db="EMBL/GenBank/DDBJ databases">
        <title>LHISI_Scaffold_Assembly.</title>
        <authorList>
            <person name="Stuart O.P."/>
            <person name="Cleave R."/>
            <person name="Magrath M.J.L."/>
            <person name="Mikheyev A.S."/>
        </authorList>
    </citation>
    <scope>NUCLEOTIDE SEQUENCE [LARGE SCALE GENOMIC DNA]</scope>
    <source>
        <strain evidence="2">Daus_M_001</strain>
        <tissue evidence="2">Leg muscle</tissue>
    </source>
</reference>
<feature type="compositionally biased region" description="Polar residues" evidence="1">
    <location>
        <begin position="532"/>
        <end position="546"/>
    </location>
</feature>
<feature type="region of interest" description="Disordered" evidence="1">
    <location>
        <begin position="518"/>
        <end position="572"/>
    </location>
</feature>
<proteinExistence type="predicted"/>
<sequence>MPKEAGVGKECAIARGIGGSRHALDHSEPIADWKGNKQRIPYCHRREPCLLTSQEESFRGTRQPISDEARSRSLAQPITAWMHPYQSGPPCQFASMCLSCSVAVFNVSSTRTEQVDRTSINVQENTPAFDAWSNFGKPWETEFRILNRGYCDQTSYTSVVCGVRRTSGDGEPRAAAVRLRLASAGDVGHEAAEAAAHWPLPHHAQEATQETDDAQPHAGARAARRHTPRPSAGNTTPRRLSLRLRRSQSQPKSTTVVVTTITTCGDDDCCNSDDCSHDDDYCDDDDCCDDDDYCDYCDDDCYDHHREYGAAPEWMDGVKREILEKTLRPAASSGTITMRENPGATPPGIEPGSPWWDASSLTITPPRLLTVNRALLNSIFEQFHCPYRQYIFTLIDIRLVKLVTEGINWAPVHNVFLVVVTPLESRRATSCGYNSSHPVWHALYECLQDIHGDSSPFLLQTFHELSNGFWPRLTIPHPAIQFVPKMFYRVEVGALGGPVQSANIVVGAPLHMNMEQRRNEGAGKTEDPRENPPTNGMNPTCENSVTRPGIEHGSPWWEASRLSAQPPWARIE</sequence>
<organism evidence="2 3">
    <name type="scientific">Dryococelus australis</name>
    <dbReference type="NCBI Taxonomy" id="614101"/>
    <lineage>
        <taxon>Eukaryota</taxon>
        <taxon>Metazoa</taxon>
        <taxon>Ecdysozoa</taxon>
        <taxon>Arthropoda</taxon>
        <taxon>Hexapoda</taxon>
        <taxon>Insecta</taxon>
        <taxon>Pterygota</taxon>
        <taxon>Neoptera</taxon>
        <taxon>Polyneoptera</taxon>
        <taxon>Phasmatodea</taxon>
        <taxon>Verophasmatodea</taxon>
        <taxon>Anareolatae</taxon>
        <taxon>Phasmatidae</taxon>
        <taxon>Eurycanthinae</taxon>
        <taxon>Dryococelus</taxon>
    </lineage>
</organism>
<evidence type="ECO:0000313" key="2">
    <source>
        <dbReference type="EMBL" id="KAJ8897245.1"/>
    </source>
</evidence>
<name>A0ABQ9IKJ8_9NEOP</name>
<gene>
    <name evidence="2" type="ORF">PR048_002591</name>
</gene>
<dbReference type="Proteomes" id="UP001159363">
    <property type="component" value="Chromosome 1"/>
</dbReference>
<dbReference type="EMBL" id="JARBHB010000001">
    <property type="protein sequence ID" value="KAJ8897245.1"/>
    <property type="molecule type" value="Genomic_DNA"/>
</dbReference>
<feature type="compositionally biased region" description="Basic and acidic residues" evidence="1">
    <location>
        <begin position="518"/>
        <end position="530"/>
    </location>
</feature>
<evidence type="ECO:0000256" key="1">
    <source>
        <dbReference type="SAM" id="MobiDB-lite"/>
    </source>
</evidence>